<protein>
    <recommendedName>
        <fullName evidence="2">HNH nuclease domain-containing protein</fullName>
    </recommendedName>
</protein>
<organism evidence="3 4">
    <name type="scientific">Paraoerskovia sediminicola</name>
    <dbReference type="NCBI Taxonomy" id="1138587"/>
    <lineage>
        <taxon>Bacteria</taxon>
        <taxon>Bacillati</taxon>
        <taxon>Actinomycetota</taxon>
        <taxon>Actinomycetes</taxon>
        <taxon>Micrococcales</taxon>
        <taxon>Cellulomonadaceae</taxon>
        <taxon>Paraoerskovia</taxon>
    </lineage>
</organism>
<sequence>MVTSRTGTAKWKRIRAAAIREARDAGLTRCPIDGRPLDYGKRTAVYNPALVEVDHIIPIEHGGADTLANVRVICSDCNKKRRARESVRRTDRAVIILCGPPGAGKTTAARASGLPVFDRDDPQWQGEAHFRAALAQLGRTKDARAVVIRSGATSSARAQAASLVGATAVYLLTATRAELRRRIADRGRPDTAGAIRGVDSWLKQHDRSDGVPEFPGWELVTQPPTRRPAKPVHSDIW</sequence>
<evidence type="ECO:0000313" key="3">
    <source>
        <dbReference type="EMBL" id="BDZ40810.1"/>
    </source>
</evidence>
<proteinExistence type="predicted"/>
<dbReference type="RefSeq" id="WP_286218139.1">
    <property type="nucleotide sequence ID" value="NZ_AP027729.1"/>
</dbReference>
<dbReference type="Gene3D" id="3.40.50.300">
    <property type="entry name" value="P-loop containing nucleotide triphosphate hydrolases"/>
    <property type="match status" value="1"/>
</dbReference>
<evidence type="ECO:0000313" key="4">
    <source>
        <dbReference type="Proteomes" id="UP001321475"/>
    </source>
</evidence>
<dbReference type="InterPro" id="IPR002711">
    <property type="entry name" value="HNH"/>
</dbReference>
<feature type="region of interest" description="Disordered" evidence="1">
    <location>
        <begin position="212"/>
        <end position="237"/>
    </location>
</feature>
<dbReference type="InterPro" id="IPR003615">
    <property type="entry name" value="HNH_nuc"/>
</dbReference>
<accession>A0ABM8FYV5</accession>
<evidence type="ECO:0000256" key="1">
    <source>
        <dbReference type="SAM" id="MobiDB-lite"/>
    </source>
</evidence>
<dbReference type="SMART" id="SM00507">
    <property type="entry name" value="HNHc"/>
    <property type="match status" value="1"/>
</dbReference>
<keyword evidence="4" id="KW-1185">Reference proteome</keyword>
<dbReference type="Gene3D" id="1.10.30.50">
    <property type="match status" value="1"/>
</dbReference>
<dbReference type="SUPFAM" id="SSF52540">
    <property type="entry name" value="P-loop containing nucleoside triphosphate hydrolases"/>
    <property type="match status" value="1"/>
</dbReference>
<dbReference type="EMBL" id="AP027729">
    <property type="protein sequence ID" value="BDZ40810.1"/>
    <property type="molecule type" value="Genomic_DNA"/>
</dbReference>
<evidence type="ECO:0000259" key="2">
    <source>
        <dbReference type="SMART" id="SM00507"/>
    </source>
</evidence>
<dbReference type="Proteomes" id="UP001321475">
    <property type="component" value="Chromosome"/>
</dbReference>
<gene>
    <name evidence="3" type="ORF">GCM10025865_01090</name>
</gene>
<feature type="domain" description="HNH nuclease" evidence="2">
    <location>
        <begin position="31"/>
        <end position="79"/>
    </location>
</feature>
<dbReference type="CDD" id="cd00085">
    <property type="entry name" value="HNHc"/>
    <property type="match status" value="1"/>
</dbReference>
<dbReference type="Pfam" id="PF01844">
    <property type="entry name" value="HNH"/>
    <property type="match status" value="1"/>
</dbReference>
<dbReference type="InterPro" id="IPR027417">
    <property type="entry name" value="P-loop_NTPase"/>
</dbReference>
<reference evidence="4" key="1">
    <citation type="journal article" date="2019" name="Int. J. Syst. Evol. Microbiol.">
        <title>The Global Catalogue of Microorganisms (GCM) 10K type strain sequencing project: providing services to taxonomists for standard genome sequencing and annotation.</title>
        <authorList>
            <consortium name="The Broad Institute Genomics Platform"/>
            <consortium name="The Broad Institute Genome Sequencing Center for Infectious Disease"/>
            <person name="Wu L."/>
            <person name="Ma J."/>
        </authorList>
    </citation>
    <scope>NUCLEOTIDE SEQUENCE [LARGE SCALE GENOMIC DNA]</scope>
    <source>
        <strain evidence="4">NBRC 108565</strain>
    </source>
</reference>
<name>A0ABM8FYV5_9CELL</name>